<evidence type="ECO:0000256" key="2">
    <source>
        <dbReference type="ARBA" id="ARBA00022729"/>
    </source>
</evidence>
<evidence type="ECO:0008006" key="5">
    <source>
        <dbReference type="Google" id="ProtNLM"/>
    </source>
</evidence>
<dbReference type="InterPro" id="IPR021884">
    <property type="entry name" value="Ice-bd_prot"/>
</dbReference>
<reference evidence="3 4" key="1">
    <citation type="submission" date="2015-10" db="EMBL/GenBank/DDBJ databases">
        <title>Full genome of DAOMC 229536 Phialocephala scopiformis, a fungal endophyte of spruce producing the potent anti-insectan compound rugulosin.</title>
        <authorList>
            <consortium name="DOE Joint Genome Institute"/>
            <person name="Walker A.K."/>
            <person name="Frasz S.L."/>
            <person name="Seifert K.A."/>
            <person name="Miller J.D."/>
            <person name="Mondo S.J."/>
            <person name="Labutti K."/>
            <person name="Lipzen A."/>
            <person name="Dockter R."/>
            <person name="Kennedy M."/>
            <person name="Grigoriev I.V."/>
            <person name="Spatafora J.W."/>
        </authorList>
    </citation>
    <scope>NUCLEOTIDE SEQUENCE [LARGE SCALE GENOMIC DNA]</scope>
    <source>
        <strain evidence="3 4">CBS 120377</strain>
    </source>
</reference>
<dbReference type="Proteomes" id="UP000070700">
    <property type="component" value="Unassembled WGS sequence"/>
</dbReference>
<dbReference type="STRING" id="149040.A0A194WSD0"/>
<evidence type="ECO:0000313" key="4">
    <source>
        <dbReference type="Proteomes" id="UP000070700"/>
    </source>
</evidence>
<name>A0A194WSD0_MOLSC</name>
<dbReference type="RefSeq" id="XP_018065228.1">
    <property type="nucleotide sequence ID" value="XM_018211108.1"/>
</dbReference>
<comment type="similarity">
    <text evidence="1">Belongs to the ice-binding protein family.</text>
</comment>
<sequence length="206" mass="19975">MGLASTFGAVASSTITSTGATVITGDCGTCPGTSITGFGAGAGTCTGSIDSDTTASCNAEAACLTAYNNAEALVPTETLSTDLGGQTLGPGVYGFTTVDAVLSTTLTLNGTSNPNGQFVFQVSTTFQTTTATAQVVLIGGAQACNVYFIVGSSATIVGGSQMQGNILASASIAFQGGASSQGTACALNAAVTLIDNALTSQPSCST</sequence>
<proteinExistence type="inferred from homology"/>
<gene>
    <name evidence="3" type="ORF">LY89DRAFT_626463</name>
</gene>
<dbReference type="EMBL" id="KQ947428">
    <property type="protein sequence ID" value="KUJ10873.1"/>
    <property type="molecule type" value="Genomic_DNA"/>
</dbReference>
<dbReference type="GeneID" id="28820834"/>
<keyword evidence="4" id="KW-1185">Reference proteome</keyword>
<dbReference type="KEGG" id="psco:LY89DRAFT_626463"/>
<dbReference type="Pfam" id="PF11999">
    <property type="entry name" value="Ice_binding"/>
    <property type="match status" value="1"/>
</dbReference>
<organism evidence="3 4">
    <name type="scientific">Mollisia scopiformis</name>
    <name type="common">Conifer needle endophyte fungus</name>
    <name type="synonym">Phialocephala scopiformis</name>
    <dbReference type="NCBI Taxonomy" id="149040"/>
    <lineage>
        <taxon>Eukaryota</taxon>
        <taxon>Fungi</taxon>
        <taxon>Dikarya</taxon>
        <taxon>Ascomycota</taxon>
        <taxon>Pezizomycotina</taxon>
        <taxon>Leotiomycetes</taxon>
        <taxon>Helotiales</taxon>
        <taxon>Mollisiaceae</taxon>
        <taxon>Mollisia</taxon>
    </lineage>
</organism>
<keyword evidence="2" id="KW-0732">Signal</keyword>
<accession>A0A194WSD0</accession>
<dbReference type="InParanoid" id="A0A194WSD0"/>
<evidence type="ECO:0000313" key="3">
    <source>
        <dbReference type="EMBL" id="KUJ10873.1"/>
    </source>
</evidence>
<dbReference type="OrthoDB" id="10264374at2759"/>
<evidence type="ECO:0000256" key="1">
    <source>
        <dbReference type="ARBA" id="ARBA00005445"/>
    </source>
</evidence>
<dbReference type="AlphaFoldDB" id="A0A194WSD0"/>
<protein>
    <recommendedName>
        <fullName evidence="5">Ice-binding protein</fullName>
    </recommendedName>
</protein>